<comment type="caution">
    <text evidence="2">The sequence shown here is derived from an EMBL/GenBank/DDBJ whole genome shotgun (WGS) entry which is preliminary data.</text>
</comment>
<dbReference type="AlphaFoldDB" id="A0A931G7A8"/>
<evidence type="ECO:0000313" key="2">
    <source>
        <dbReference type="EMBL" id="MBG0568049.1"/>
    </source>
</evidence>
<proteinExistence type="predicted"/>
<organism evidence="2 3">
    <name type="scientific">Actinoplanes aureus</name>
    <dbReference type="NCBI Taxonomy" id="2792083"/>
    <lineage>
        <taxon>Bacteria</taxon>
        <taxon>Bacillati</taxon>
        <taxon>Actinomycetota</taxon>
        <taxon>Actinomycetes</taxon>
        <taxon>Micromonosporales</taxon>
        <taxon>Micromonosporaceae</taxon>
        <taxon>Actinoplanes</taxon>
    </lineage>
</organism>
<gene>
    <name evidence="2" type="ORF">I4J89_42125</name>
</gene>
<dbReference type="Proteomes" id="UP000598146">
    <property type="component" value="Unassembled WGS sequence"/>
</dbReference>
<evidence type="ECO:0000256" key="1">
    <source>
        <dbReference type="SAM" id="MobiDB-lite"/>
    </source>
</evidence>
<feature type="region of interest" description="Disordered" evidence="1">
    <location>
        <begin position="100"/>
        <end position="146"/>
    </location>
</feature>
<keyword evidence="3" id="KW-1185">Reference proteome</keyword>
<accession>A0A931G7A8</accession>
<reference evidence="2" key="1">
    <citation type="submission" date="2020-11" db="EMBL/GenBank/DDBJ databases">
        <title>Isolation and identification of active actinomycetes.</title>
        <authorList>
            <person name="Sun X."/>
        </authorList>
    </citation>
    <scope>NUCLEOTIDE SEQUENCE</scope>
    <source>
        <strain evidence="2">NEAU-A11</strain>
    </source>
</reference>
<evidence type="ECO:0000313" key="3">
    <source>
        <dbReference type="Proteomes" id="UP000598146"/>
    </source>
</evidence>
<sequence>MDVLEEQSAGGYRACGQTAEAVRILEDKIKATGEHLRRDHGHLLAKLANTVLATKEPEPDRAIALGLRSATAAALTGSARIGKELRTLDSVLAVRFPTAPGRRRAERDGWQRPTRTGCGRRGSGRTCKDRRPSAFGVGSVGLGRQG</sequence>
<dbReference type="EMBL" id="JADQTO010000033">
    <property type="protein sequence ID" value="MBG0568049.1"/>
    <property type="molecule type" value="Genomic_DNA"/>
</dbReference>
<name>A0A931G7A8_9ACTN</name>
<protein>
    <submittedName>
        <fullName evidence="2">Uncharacterized protein</fullName>
    </submittedName>
</protein>